<dbReference type="AlphaFoldDB" id="L1IBB6"/>
<feature type="chain" id="PRO_5008769810" evidence="2">
    <location>
        <begin position="21"/>
        <end position="536"/>
    </location>
</feature>
<dbReference type="InterPro" id="IPR015943">
    <property type="entry name" value="WD40/YVTN_repeat-like_dom_sf"/>
</dbReference>
<feature type="region of interest" description="Disordered" evidence="1">
    <location>
        <begin position="19"/>
        <end position="61"/>
    </location>
</feature>
<feature type="compositionally biased region" description="Low complexity" evidence="1">
    <location>
        <begin position="19"/>
        <end position="45"/>
    </location>
</feature>
<feature type="signal peptide" evidence="2">
    <location>
        <begin position="1"/>
        <end position="20"/>
    </location>
</feature>
<gene>
    <name evidence="3" type="ORF">GUITHDRAFT_147826</name>
</gene>
<dbReference type="KEGG" id="gtt:GUITHDRAFT_147826"/>
<proteinExistence type="predicted"/>
<dbReference type="SUPFAM" id="SSF50978">
    <property type="entry name" value="WD40 repeat-like"/>
    <property type="match status" value="1"/>
</dbReference>
<keyword evidence="5" id="KW-1185">Reference proteome</keyword>
<organism evidence="3">
    <name type="scientific">Guillardia theta (strain CCMP2712)</name>
    <name type="common">Cryptophyte</name>
    <dbReference type="NCBI Taxonomy" id="905079"/>
    <lineage>
        <taxon>Eukaryota</taxon>
        <taxon>Cryptophyceae</taxon>
        <taxon>Pyrenomonadales</taxon>
        <taxon>Geminigeraceae</taxon>
        <taxon>Guillardia</taxon>
    </lineage>
</organism>
<reference evidence="3 5" key="1">
    <citation type="journal article" date="2012" name="Nature">
        <title>Algal genomes reveal evolutionary mosaicism and the fate of nucleomorphs.</title>
        <authorList>
            <consortium name="DOE Joint Genome Institute"/>
            <person name="Curtis B.A."/>
            <person name="Tanifuji G."/>
            <person name="Burki F."/>
            <person name="Gruber A."/>
            <person name="Irimia M."/>
            <person name="Maruyama S."/>
            <person name="Arias M.C."/>
            <person name="Ball S.G."/>
            <person name="Gile G.H."/>
            <person name="Hirakawa Y."/>
            <person name="Hopkins J.F."/>
            <person name="Kuo A."/>
            <person name="Rensing S.A."/>
            <person name="Schmutz J."/>
            <person name="Symeonidi A."/>
            <person name="Elias M."/>
            <person name="Eveleigh R.J."/>
            <person name="Herman E.K."/>
            <person name="Klute M.J."/>
            <person name="Nakayama T."/>
            <person name="Obornik M."/>
            <person name="Reyes-Prieto A."/>
            <person name="Armbrust E.V."/>
            <person name="Aves S.J."/>
            <person name="Beiko R.G."/>
            <person name="Coutinho P."/>
            <person name="Dacks J.B."/>
            <person name="Durnford D.G."/>
            <person name="Fast N.M."/>
            <person name="Green B.R."/>
            <person name="Grisdale C.J."/>
            <person name="Hempel F."/>
            <person name="Henrissat B."/>
            <person name="Hoppner M.P."/>
            <person name="Ishida K."/>
            <person name="Kim E."/>
            <person name="Koreny L."/>
            <person name="Kroth P.G."/>
            <person name="Liu Y."/>
            <person name="Malik S.B."/>
            <person name="Maier U.G."/>
            <person name="McRose D."/>
            <person name="Mock T."/>
            <person name="Neilson J.A."/>
            <person name="Onodera N.T."/>
            <person name="Poole A.M."/>
            <person name="Pritham E.J."/>
            <person name="Richards T.A."/>
            <person name="Rocap G."/>
            <person name="Roy S.W."/>
            <person name="Sarai C."/>
            <person name="Schaack S."/>
            <person name="Shirato S."/>
            <person name="Slamovits C.H."/>
            <person name="Spencer D.F."/>
            <person name="Suzuki S."/>
            <person name="Worden A.Z."/>
            <person name="Zauner S."/>
            <person name="Barry K."/>
            <person name="Bell C."/>
            <person name="Bharti A.K."/>
            <person name="Crow J.A."/>
            <person name="Grimwood J."/>
            <person name="Kramer R."/>
            <person name="Lindquist E."/>
            <person name="Lucas S."/>
            <person name="Salamov A."/>
            <person name="McFadden G.I."/>
            <person name="Lane C.E."/>
            <person name="Keeling P.J."/>
            <person name="Gray M.W."/>
            <person name="Grigoriev I.V."/>
            <person name="Archibald J.M."/>
        </authorList>
    </citation>
    <scope>NUCLEOTIDE SEQUENCE</scope>
    <source>
        <strain evidence="3 5">CCMP2712</strain>
    </source>
</reference>
<accession>L1IBB6</accession>
<keyword evidence="2" id="KW-0732">Signal</keyword>
<dbReference type="EMBL" id="JH993137">
    <property type="protein sequence ID" value="EKX33556.1"/>
    <property type="molecule type" value="Genomic_DNA"/>
</dbReference>
<dbReference type="EnsemblProtists" id="EKX33556">
    <property type="protein sequence ID" value="EKX33556"/>
    <property type="gene ID" value="GUITHDRAFT_147826"/>
</dbReference>
<evidence type="ECO:0000313" key="3">
    <source>
        <dbReference type="EMBL" id="EKX33556.1"/>
    </source>
</evidence>
<reference evidence="5" key="2">
    <citation type="submission" date="2012-11" db="EMBL/GenBank/DDBJ databases">
        <authorList>
            <person name="Kuo A."/>
            <person name="Curtis B.A."/>
            <person name="Tanifuji G."/>
            <person name="Burki F."/>
            <person name="Gruber A."/>
            <person name="Irimia M."/>
            <person name="Maruyama S."/>
            <person name="Arias M.C."/>
            <person name="Ball S.G."/>
            <person name="Gile G.H."/>
            <person name="Hirakawa Y."/>
            <person name="Hopkins J.F."/>
            <person name="Rensing S.A."/>
            <person name="Schmutz J."/>
            <person name="Symeonidi A."/>
            <person name="Elias M."/>
            <person name="Eveleigh R.J."/>
            <person name="Herman E.K."/>
            <person name="Klute M.J."/>
            <person name="Nakayama T."/>
            <person name="Obornik M."/>
            <person name="Reyes-Prieto A."/>
            <person name="Armbrust E.V."/>
            <person name="Aves S.J."/>
            <person name="Beiko R.G."/>
            <person name="Coutinho P."/>
            <person name="Dacks J.B."/>
            <person name="Durnford D.G."/>
            <person name="Fast N.M."/>
            <person name="Green B.R."/>
            <person name="Grisdale C."/>
            <person name="Hempe F."/>
            <person name="Henrissat B."/>
            <person name="Hoppner M.P."/>
            <person name="Ishida K.-I."/>
            <person name="Kim E."/>
            <person name="Koreny L."/>
            <person name="Kroth P.G."/>
            <person name="Liu Y."/>
            <person name="Malik S.-B."/>
            <person name="Maier U.G."/>
            <person name="McRose D."/>
            <person name="Mock T."/>
            <person name="Neilson J.A."/>
            <person name="Onodera N.T."/>
            <person name="Poole A.M."/>
            <person name="Pritham E.J."/>
            <person name="Richards T.A."/>
            <person name="Rocap G."/>
            <person name="Roy S.W."/>
            <person name="Sarai C."/>
            <person name="Schaack S."/>
            <person name="Shirato S."/>
            <person name="Slamovits C.H."/>
            <person name="Spencer D.F."/>
            <person name="Suzuki S."/>
            <person name="Worden A.Z."/>
            <person name="Zauner S."/>
            <person name="Barry K."/>
            <person name="Bell C."/>
            <person name="Bharti A.K."/>
            <person name="Crow J.A."/>
            <person name="Grimwood J."/>
            <person name="Kramer R."/>
            <person name="Lindquist E."/>
            <person name="Lucas S."/>
            <person name="Salamov A."/>
            <person name="McFadden G.I."/>
            <person name="Lane C.E."/>
            <person name="Keeling P.J."/>
            <person name="Gray M.W."/>
            <person name="Grigoriev I.V."/>
            <person name="Archibald J.M."/>
        </authorList>
    </citation>
    <scope>NUCLEOTIDE SEQUENCE</scope>
    <source>
        <strain evidence="5">CCMP2712</strain>
    </source>
</reference>
<name>L1IBB6_GUITC</name>
<dbReference type="PaxDb" id="55529-EKX33556"/>
<reference evidence="4" key="3">
    <citation type="submission" date="2015-06" db="UniProtKB">
        <authorList>
            <consortium name="EnsemblProtists"/>
        </authorList>
    </citation>
    <scope>IDENTIFICATION</scope>
</reference>
<dbReference type="HOGENOM" id="CLU_508518_0_0_1"/>
<evidence type="ECO:0000256" key="1">
    <source>
        <dbReference type="SAM" id="MobiDB-lite"/>
    </source>
</evidence>
<evidence type="ECO:0000313" key="4">
    <source>
        <dbReference type="EnsemblProtists" id="EKX33556"/>
    </source>
</evidence>
<dbReference type="Proteomes" id="UP000011087">
    <property type="component" value="Unassembled WGS sequence"/>
</dbReference>
<sequence length="536" mass="59043">MPAFSCLLLLLLFHTRNTSASPSLPRPPSSSSSSSSSSSTSSSLSDVQEQNSSTSKHKPLHPFHKLGVSSFRIAQAIGHLRPQQLVPAVSRSLHALEAVGMVYRTFDDGHYMATNEGAEISEETWQKVLTIVKGGDKENEGGEAGELEEGLVKRRDVKTSKEFLGGEQTCRYSRKILKRECTGYADGLFSEKIWIRSLRSCRKALVHSSPPSHVASSSRFTSLEFNPSSEYLLCGRGSGQLLIFKSHATSNRYVDEWDKAGRCCSLNAVRDVEGRRTIDAAHWNPLNRNEVGVSSRASDEVHTYDMKVCGSANRRRCEPTTILSHRSGQGHGGLLDFCFLSSSMVAGGTQSGCVLLWDPRSPKSPKGVLKQVWDIRAIKPQLSVLSLCTKEPTTLTTVCVEGKLPMLTAEGERCEGTHILPPDQLAPRSYMLEPMAERLVAFAVGDRCVGVHDLITGKLTHAYLNNDSDEFGELIIDNQRRRIAWISPAGNAGRHPVLVLRNHQVSPPGRLAMPDEQQRNKLTLLHAAESQEPPRW</sequence>
<evidence type="ECO:0000256" key="2">
    <source>
        <dbReference type="SAM" id="SignalP"/>
    </source>
</evidence>
<dbReference type="Gene3D" id="2.130.10.10">
    <property type="entry name" value="YVTN repeat-like/Quinoprotein amine dehydrogenase"/>
    <property type="match status" value="1"/>
</dbReference>
<dbReference type="RefSeq" id="XP_005820536.1">
    <property type="nucleotide sequence ID" value="XM_005820479.1"/>
</dbReference>
<protein>
    <submittedName>
        <fullName evidence="3 4">Uncharacterized protein</fullName>
    </submittedName>
</protein>
<evidence type="ECO:0000313" key="5">
    <source>
        <dbReference type="Proteomes" id="UP000011087"/>
    </source>
</evidence>
<dbReference type="InterPro" id="IPR036322">
    <property type="entry name" value="WD40_repeat_dom_sf"/>
</dbReference>
<dbReference type="GeneID" id="17290307"/>